<protein>
    <submittedName>
        <fullName evidence="1">ArsR family transcriptional regulator</fullName>
    </submittedName>
</protein>
<gene>
    <name evidence="1" type="ORF">C2R22_22460</name>
</gene>
<sequence length="125" mass="13950">MGDNSVSPEDSPELQDVLDALDDPACRAILRETIEPMTANELLDACDIPKSTLYRKLELLSFASLVREQETINPGGGRVTYYERSFEDVTISMDDTGVFTVNVDRTPQSTDERLADIWSMMGDEV</sequence>
<accession>A0A2I8VQW8</accession>
<dbReference type="KEGG" id="srub:C2R22_22460"/>
<reference evidence="1 2" key="1">
    <citation type="submission" date="2018-01" db="EMBL/GenBank/DDBJ databases">
        <title>Complete genome sequence of Salinigranum rubrum GX10T, an extremely halophilic archaeon isolated from a marine solar saltern.</title>
        <authorList>
            <person name="Han S."/>
        </authorList>
    </citation>
    <scope>NUCLEOTIDE SEQUENCE [LARGE SCALE GENOMIC DNA]</scope>
    <source>
        <strain evidence="1 2">GX10</strain>
        <plasmid evidence="2">Plasmid unnamed2</plasmid>
    </source>
</reference>
<dbReference type="InterPro" id="IPR036390">
    <property type="entry name" value="WH_DNA-bd_sf"/>
</dbReference>
<dbReference type="CDD" id="cd00090">
    <property type="entry name" value="HTH_ARSR"/>
    <property type="match status" value="1"/>
</dbReference>
<dbReference type="GeneID" id="35594918"/>
<proteinExistence type="predicted"/>
<dbReference type="Pfam" id="PF12840">
    <property type="entry name" value="HTH_20"/>
    <property type="match status" value="1"/>
</dbReference>
<organism evidence="1 2">
    <name type="scientific">Salinigranum rubrum</name>
    <dbReference type="NCBI Taxonomy" id="755307"/>
    <lineage>
        <taxon>Archaea</taxon>
        <taxon>Methanobacteriati</taxon>
        <taxon>Methanobacteriota</taxon>
        <taxon>Stenosarchaea group</taxon>
        <taxon>Halobacteria</taxon>
        <taxon>Halobacteriales</taxon>
        <taxon>Haloferacaceae</taxon>
        <taxon>Salinigranum</taxon>
    </lineage>
</organism>
<dbReference type="RefSeq" id="WP_103428007.1">
    <property type="nucleotide sequence ID" value="NZ_CP026311.1"/>
</dbReference>
<evidence type="ECO:0000313" key="1">
    <source>
        <dbReference type="EMBL" id="AUV84320.1"/>
    </source>
</evidence>
<dbReference type="SUPFAM" id="SSF46785">
    <property type="entry name" value="Winged helix' DNA-binding domain"/>
    <property type="match status" value="1"/>
</dbReference>
<evidence type="ECO:0000313" key="2">
    <source>
        <dbReference type="Proteomes" id="UP000236584"/>
    </source>
</evidence>
<dbReference type="OrthoDB" id="10985at2157"/>
<dbReference type="Gene3D" id="1.10.10.10">
    <property type="entry name" value="Winged helix-like DNA-binding domain superfamily/Winged helix DNA-binding domain"/>
    <property type="match status" value="1"/>
</dbReference>
<dbReference type="InterPro" id="IPR011991">
    <property type="entry name" value="ArsR-like_HTH"/>
</dbReference>
<keyword evidence="1" id="KW-0614">Plasmid</keyword>
<dbReference type="InterPro" id="IPR036388">
    <property type="entry name" value="WH-like_DNA-bd_sf"/>
</dbReference>
<dbReference type="AlphaFoldDB" id="A0A2I8VQW8"/>
<geneLocation type="plasmid" evidence="1">
    <name>unnamed2</name>
</geneLocation>
<dbReference type="EMBL" id="CP026311">
    <property type="protein sequence ID" value="AUV84320.1"/>
    <property type="molecule type" value="Genomic_DNA"/>
</dbReference>
<keyword evidence="2" id="KW-1185">Reference proteome</keyword>
<name>A0A2I8VQW8_9EURY</name>
<dbReference type="Proteomes" id="UP000236584">
    <property type="component" value="Plasmid unnamed2"/>
</dbReference>